<comment type="similarity">
    <text evidence="3">Belongs to the NPL4 family.</text>
</comment>
<proteinExistence type="inferred from homology"/>
<evidence type="ECO:0000313" key="11">
    <source>
        <dbReference type="Proteomes" id="UP000276215"/>
    </source>
</evidence>
<feature type="domain" description="MPN" evidence="9">
    <location>
        <begin position="263"/>
        <end position="401"/>
    </location>
</feature>
<dbReference type="InterPro" id="IPR029071">
    <property type="entry name" value="Ubiquitin-like_domsf"/>
</dbReference>
<evidence type="ECO:0000256" key="3">
    <source>
        <dbReference type="ARBA" id="ARBA00011025"/>
    </source>
</evidence>
<dbReference type="Proteomes" id="UP000276215">
    <property type="component" value="Unassembled WGS sequence"/>
</dbReference>
<dbReference type="GO" id="GO:0031625">
    <property type="term" value="F:ubiquitin protein ligase binding"/>
    <property type="evidence" value="ECO:0007669"/>
    <property type="project" value="TreeGrafter"/>
</dbReference>
<dbReference type="InterPro" id="IPR007716">
    <property type="entry name" value="NPL4_Zn-bd_put"/>
</dbReference>
<evidence type="ECO:0000256" key="2">
    <source>
        <dbReference type="ARBA" id="ARBA00004556"/>
    </source>
</evidence>
<dbReference type="GO" id="GO:0006511">
    <property type="term" value="P:ubiquitin-dependent protein catabolic process"/>
    <property type="evidence" value="ECO:0007669"/>
    <property type="project" value="InterPro"/>
</dbReference>
<dbReference type="EMBL" id="ML120377">
    <property type="protein sequence ID" value="RPB00873.1"/>
    <property type="molecule type" value="Genomic_DNA"/>
</dbReference>
<evidence type="ECO:0000313" key="10">
    <source>
        <dbReference type="EMBL" id="RPB00873.1"/>
    </source>
</evidence>
<sequence length="681" mass="75008">MILRFRSPDGSYRVDILPTDDTSLLISKLRENLPKDVDPHTIVVSDRPVNGKTRLLNEISGMKIDALGLSHGDMLFLSYKKSNEPPVSNGATAGSGEPSSIRLNGQPIRPSEDVSHLYTTTTSDSVIPNKVSNPWETVVQDPVDEELDKKDGKIPRGRDHKMCKHGPKGMCDYCMPMEPYDPAYLADNKIKHLSYHSYLRKINTSTNKPELKSSYMPPLSEPYFRLRKNCPSGHQPWPAGICSKCQPSAITLQPQEFRMVDHVEFSDPALINTFIDFWRQTGNQRIGYLYGRLAPYPEVPLGIKAVVEAIYEPPQIGEPDGVTLRLPWTGEEDVTDVASLCGLRKIGVIFSDLLDDETGQGTVVCKRHIDSYFLSSLEIAFAARLQAEHPHPSKWSETGQFGSSFVTCVVSGNEDNGIDVAAYQVSNTAVEMVRADIIEPSADPSVMMVREEDGKTRYVPEVFFRHINEYGLNVKENAKPSFPVEYLLVTLTHGFPKDTKPIFTAPLGKFPIENREIMGISQDHRAVAKQLGITSQSANKPTDGIDVVSDFHFLTFIKGWGVLDKDEEELLARVAVGHDLNDGYKLLQTPGWQTLMTILRESGENAPLKRAFVEHSPPSPIPSPFVNTRGQANAGSSSGSGSSSNGGTARGGGGGGDNATSSNNYGPLAKRFRGFSLKEEE</sequence>
<feature type="compositionally biased region" description="Gly residues" evidence="8">
    <location>
        <begin position="648"/>
        <end position="657"/>
    </location>
</feature>
<dbReference type="PANTHER" id="PTHR12710:SF0">
    <property type="entry name" value="NUCLEAR PROTEIN LOCALIZATION PROTEIN 4 HOMOLOG"/>
    <property type="match status" value="1"/>
</dbReference>
<dbReference type="InterPro" id="IPR037518">
    <property type="entry name" value="MPN"/>
</dbReference>
<dbReference type="OrthoDB" id="10251089at2759"/>
<dbReference type="Pfam" id="PF11543">
    <property type="entry name" value="UN_NPL4"/>
    <property type="match status" value="1"/>
</dbReference>
<keyword evidence="11" id="KW-1185">Reference proteome</keyword>
<dbReference type="PIRSF" id="PIRSF010052">
    <property type="entry name" value="Polyub_prc_Npl4"/>
    <property type="match status" value="1"/>
</dbReference>
<name>A0A3N4JRE3_9PEZI</name>
<feature type="compositionally biased region" description="Low complexity" evidence="8">
    <location>
        <begin position="632"/>
        <end position="647"/>
    </location>
</feature>
<dbReference type="AlphaFoldDB" id="A0A3N4JRE3"/>
<feature type="region of interest" description="Disordered" evidence="8">
    <location>
        <begin position="84"/>
        <end position="111"/>
    </location>
</feature>
<evidence type="ECO:0000256" key="6">
    <source>
        <dbReference type="ARBA" id="ARBA00023010"/>
    </source>
</evidence>
<dbReference type="PROSITE" id="PS50249">
    <property type="entry name" value="MPN"/>
    <property type="match status" value="1"/>
</dbReference>
<gene>
    <name evidence="10" type="ORF">L873DRAFT_1788782</name>
</gene>
<evidence type="ECO:0000256" key="4">
    <source>
        <dbReference type="ARBA" id="ARBA00019709"/>
    </source>
</evidence>
<evidence type="ECO:0000256" key="7">
    <source>
        <dbReference type="ARBA" id="ARBA00024703"/>
    </source>
</evidence>
<dbReference type="Pfam" id="PF05021">
    <property type="entry name" value="NPL4"/>
    <property type="match status" value="1"/>
</dbReference>
<dbReference type="SUPFAM" id="SSF54236">
    <property type="entry name" value="Ubiquitin-like"/>
    <property type="match status" value="1"/>
</dbReference>
<organism evidence="10 11">
    <name type="scientific">Choiromyces venosus 120613-1</name>
    <dbReference type="NCBI Taxonomy" id="1336337"/>
    <lineage>
        <taxon>Eukaryota</taxon>
        <taxon>Fungi</taxon>
        <taxon>Dikarya</taxon>
        <taxon>Ascomycota</taxon>
        <taxon>Pezizomycotina</taxon>
        <taxon>Pezizomycetes</taxon>
        <taxon>Pezizales</taxon>
        <taxon>Tuberaceae</taxon>
        <taxon>Choiromyces</taxon>
    </lineage>
</organism>
<dbReference type="STRING" id="1336337.A0A3N4JRE3"/>
<dbReference type="InterPro" id="IPR007717">
    <property type="entry name" value="NPL4_C"/>
</dbReference>
<comment type="subcellular location">
    <subcellularLocation>
        <location evidence="2">Cytoplasm</location>
        <location evidence="2">Perinuclear region</location>
    </subcellularLocation>
    <subcellularLocation>
        <location evidence="1">Nucleus membrane</location>
        <topology evidence="1">Peripheral membrane protein</topology>
        <orientation evidence="1">Cytoplasmic side</orientation>
    </subcellularLocation>
</comment>
<comment type="function">
    <text evidence="7">Involved in the import of nuclear-targeted proteins into the nucleus and the export of poly(A) RNA out of the nucleus. Has a role in the endoplasmic reticulum-associated degradation (ERAD) pathway.</text>
</comment>
<dbReference type="PANTHER" id="PTHR12710">
    <property type="entry name" value="NUCLEAR PROTEIN LOCALIZATION 4"/>
    <property type="match status" value="1"/>
</dbReference>
<dbReference type="Pfam" id="PF05020">
    <property type="entry name" value="zf-NPL4"/>
    <property type="match status" value="1"/>
</dbReference>
<dbReference type="Gene3D" id="3.10.20.90">
    <property type="entry name" value="Phosphatidylinositol 3-kinase Catalytic Subunit, Chain A, domain 1"/>
    <property type="match status" value="1"/>
</dbReference>
<dbReference type="InterPro" id="IPR016563">
    <property type="entry name" value="Npl4"/>
</dbReference>
<feature type="region of interest" description="Disordered" evidence="8">
    <location>
        <begin position="612"/>
        <end position="681"/>
    </location>
</feature>
<evidence type="ECO:0000259" key="9">
    <source>
        <dbReference type="PROSITE" id="PS50249"/>
    </source>
</evidence>
<dbReference type="GO" id="GO:0048471">
    <property type="term" value="C:perinuclear region of cytoplasm"/>
    <property type="evidence" value="ECO:0007669"/>
    <property type="project" value="UniProtKB-SubCell"/>
</dbReference>
<keyword evidence="6" id="KW-0653">Protein transport</keyword>
<keyword evidence="5" id="KW-0509">mRNA transport</keyword>
<dbReference type="GO" id="GO:0043130">
    <property type="term" value="F:ubiquitin binding"/>
    <property type="evidence" value="ECO:0007669"/>
    <property type="project" value="TreeGrafter"/>
</dbReference>
<keyword evidence="6" id="KW-0811">Translocation</keyword>
<protein>
    <recommendedName>
        <fullName evidence="4">Nuclear protein localization protein 4</fullName>
    </recommendedName>
</protein>
<evidence type="ECO:0000256" key="1">
    <source>
        <dbReference type="ARBA" id="ARBA00004335"/>
    </source>
</evidence>
<dbReference type="CDD" id="cd08061">
    <property type="entry name" value="MPN_NPL4"/>
    <property type="match status" value="1"/>
</dbReference>
<dbReference type="GO" id="GO:0015031">
    <property type="term" value="P:protein transport"/>
    <property type="evidence" value="ECO:0007669"/>
    <property type="project" value="UniProtKB-KW"/>
</dbReference>
<feature type="compositionally biased region" description="Polar residues" evidence="8">
    <location>
        <begin position="85"/>
        <end position="103"/>
    </location>
</feature>
<keyword evidence="5" id="KW-0813">Transport</keyword>
<evidence type="ECO:0000256" key="5">
    <source>
        <dbReference type="ARBA" id="ARBA00022816"/>
    </source>
</evidence>
<dbReference type="InterPro" id="IPR024682">
    <property type="entry name" value="Npl4_Ub-like_dom"/>
</dbReference>
<evidence type="ECO:0000256" key="8">
    <source>
        <dbReference type="SAM" id="MobiDB-lite"/>
    </source>
</evidence>
<dbReference type="GO" id="GO:0051028">
    <property type="term" value="P:mRNA transport"/>
    <property type="evidence" value="ECO:0007669"/>
    <property type="project" value="UniProtKB-KW"/>
</dbReference>
<dbReference type="GO" id="GO:0031965">
    <property type="term" value="C:nuclear membrane"/>
    <property type="evidence" value="ECO:0007669"/>
    <property type="project" value="UniProtKB-SubCell"/>
</dbReference>
<accession>A0A3N4JRE3</accession>
<reference evidence="10 11" key="1">
    <citation type="journal article" date="2018" name="Nat. Ecol. Evol.">
        <title>Pezizomycetes genomes reveal the molecular basis of ectomycorrhizal truffle lifestyle.</title>
        <authorList>
            <person name="Murat C."/>
            <person name="Payen T."/>
            <person name="Noel B."/>
            <person name="Kuo A."/>
            <person name="Morin E."/>
            <person name="Chen J."/>
            <person name="Kohler A."/>
            <person name="Krizsan K."/>
            <person name="Balestrini R."/>
            <person name="Da Silva C."/>
            <person name="Montanini B."/>
            <person name="Hainaut M."/>
            <person name="Levati E."/>
            <person name="Barry K.W."/>
            <person name="Belfiori B."/>
            <person name="Cichocki N."/>
            <person name="Clum A."/>
            <person name="Dockter R.B."/>
            <person name="Fauchery L."/>
            <person name="Guy J."/>
            <person name="Iotti M."/>
            <person name="Le Tacon F."/>
            <person name="Lindquist E.A."/>
            <person name="Lipzen A."/>
            <person name="Malagnac F."/>
            <person name="Mello A."/>
            <person name="Molinier V."/>
            <person name="Miyauchi S."/>
            <person name="Poulain J."/>
            <person name="Riccioni C."/>
            <person name="Rubini A."/>
            <person name="Sitrit Y."/>
            <person name="Splivallo R."/>
            <person name="Traeger S."/>
            <person name="Wang M."/>
            <person name="Zifcakova L."/>
            <person name="Wipf D."/>
            <person name="Zambonelli A."/>
            <person name="Paolocci F."/>
            <person name="Nowrousian M."/>
            <person name="Ottonello S."/>
            <person name="Baldrian P."/>
            <person name="Spatafora J.W."/>
            <person name="Henrissat B."/>
            <person name="Nagy L.G."/>
            <person name="Aury J.M."/>
            <person name="Wincker P."/>
            <person name="Grigoriev I.V."/>
            <person name="Bonfante P."/>
            <person name="Martin F.M."/>
        </authorList>
    </citation>
    <scope>NUCLEOTIDE SEQUENCE [LARGE SCALE GENOMIC DNA]</scope>
    <source>
        <strain evidence="10 11">120613-1</strain>
    </source>
</reference>